<reference evidence="2 3" key="1">
    <citation type="journal article" date="2011" name="Stand. Genomic Sci.">
        <title>Complete genome sequence of the halophilic and highly halotolerant Chromohalobacter salexigens type strain (1H11(T)).</title>
        <authorList>
            <person name="Copeland A."/>
            <person name="O'Connor K."/>
            <person name="Lucas S."/>
            <person name="Lapidus A."/>
            <person name="Berry K.W."/>
            <person name="Detter J.C."/>
            <person name="Del Rio T.G."/>
            <person name="Hammon N."/>
            <person name="Dalin E."/>
            <person name="Tice H."/>
            <person name="Pitluck S."/>
            <person name="Bruce D."/>
            <person name="Goodwin L."/>
            <person name="Han C."/>
            <person name="Tapia R."/>
            <person name="Saunders E."/>
            <person name="Schmutz J."/>
            <person name="Brettin T."/>
            <person name="Larimer F."/>
            <person name="Land M."/>
            <person name="Hauser L."/>
            <person name="Vargas C."/>
            <person name="Nieto J.J."/>
            <person name="Kyrpides N.C."/>
            <person name="Ivanova N."/>
            <person name="Goker M."/>
            <person name="Klenk H.P."/>
            <person name="Csonka L.N."/>
            <person name="Woyke T."/>
        </authorList>
    </citation>
    <scope>NUCLEOTIDE SEQUENCE [LARGE SCALE GENOMIC DNA]</scope>
    <source>
        <strain evidence="3">ATCC BAA-138 / DSM 3043 / CIP 106854 / NCIMB 13768 / 1H11</strain>
    </source>
</reference>
<dbReference type="eggNOG" id="COG4103">
    <property type="taxonomic scope" value="Bacteria"/>
</dbReference>
<dbReference type="CDD" id="cd07313">
    <property type="entry name" value="terB_like_2"/>
    <property type="match status" value="1"/>
</dbReference>
<sequence length="171" mass="19819">MQPSCVWPVTCHVIPKSQERALSLEGIQQFFQRMLDAPQSSRRQVTLELAVAALLCEIMRADFEHDPREKALLRELLTARLRVSAEEVEELMALAEAEVEQAVDHYEFVRLIRDHYDYEDRVALVAQMWQLAFADGELDALEEHRIRRLADLLYVSHGDFIRTKLEVMPDG</sequence>
<dbReference type="Pfam" id="PF05099">
    <property type="entry name" value="TerB"/>
    <property type="match status" value="1"/>
</dbReference>
<name>Q1QVP1_CHRI1</name>
<dbReference type="SUPFAM" id="SSF158682">
    <property type="entry name" value="TerB-like"/>
    <property type="match status" value="1"/>
</dbReference>
<dbReference type="EMBL" id="CP000285">
    <property type="protein sequence ID" value="ABE59467.1"/>
    <property type="molecule type" value="Genomic_DNA"/>
</dbReference>
<dbReference type="AlphaFoldDB" id="Q1QVP1"/>
<dbReference type="KEGG" id="csa:Csal_2116"/>
<dbReference type="InterPro" id="IPR029024">
    <property type="entry name" value="TerB-like"/>
</dbReference>
<dbReference type="Proteomes" id="UP000000239">
    <property type="component" value="Chromosome"/>
</dbReference>
<dbReference type="STRING" id="290398.Csal_2116"/>
<accession>Q1QVP1</accession>
<gene>
    <name evidence="2" type="ordered locus">Csal_2116</name>
</gene>
<dbReference type="Gene3D" id="1.10.3680.10">
    <property type="entry name" value="TerB-like"/>
    <property type="match status" value="1"/>
</dbReference>
<dbReference type="InterPro" id="IPR007791">
    <property type="entry name" value="DjlA_N"/>
</dbReference>
<feature type="domain" description="Co-chaperone DjlA N-terminal" evidence="1">
    <location>
        <begin position="48"/>
        <end position="164"/>
    </location>
</feature>
<dbReference type="OrthoDB" id="5294347at2"/>
<protein>
    <recommendedName>
        <fullName evidence="1">Co-chaperone DjlA N-terminal domain-containing protein</fullName>
    </recommendedName>
</protein>
<evidence type="ECO:0000259" key="1">
    <source>
        <dbReference type="Pfam" id="PF05099"/>
    </source>
</evidence>
<dbReference type="HOGENOM" id="CLU_111095_2_0_6"/>
<keyword evidence="3" id="KW-1185">Reference proteome</keyword>
<evidence type="ECO:0000313" key="2">
    <source>
        <dbReference type="EMBL" id="ABE59467.1"/>
    </source>
</evidence>
<evidence type="ECO:0000313" key="3">
    <source>
        <dbReference type="Proteomes" id="UP000000239"/>
    </source>
</evidence>
<organism evidence="2 3">
    <name type="scientific">Chromohalobacter israelensis (strain ATCC BAA-138 / DSM 3043 / CIP 106854 / NCIMB 13768 / 1H11)</name>
    <name type="common">Chromohalobacter salexigens</name>
    <dbReference type="NCBI Taxonomy" id="290398"/>
    <lineage>
        <taxon>Bacteria</taxon>
        <taxon>Pseudomonadati</taxon>
        <taxon>Pseudomonadota</taxon>
        <taxon>Gammaproteobacteria</taxon>
        <taxon>Oceanospirillales</taxon>
        <taxon>Halomonadaceae</taxon>
        <taxon>Chromohalobacter</taxon>
    </lineage>
</organism>
<proteinExistence type="predicted"/>